<dbReference type="InterPro" id="IPR037185">
    <property type="entry name" value="EmrE-like"/>
</dbReference>
<feature type="transmembrane region" description="Helical" evidence="6">
    <location>
        <begin position="252"/>
        <end position="275"/>
    </location>
</feature>
<keyword evidence="9" id="KW-1185">Reference proteome</keyword>
<feature type="transmembrane region" description="Helical" evidence="6">
    <location>
        <begin position="39"/>
        <end position="61"/>
    </location>
</feature>
<keyword evidence="3 6" id="KW-0812">Transmembrane</keyword>
<comment type="subcellular location">
    <subcellularLocation>
        <location evidence="1 6">Membrane</location>
        <topology evidence="1 6">Multi-pass membrane protein</topology>
    </subcellularLocation>
</comment>
<comment type="caution">
    <text evidence="8">The sequence shown here is derived from an EMBL/GenBank/DDBJ whole genome shotgun (WGS) entry which is preliminary data.</text>
</comment>
<dbReference type="GO" id="GO:0022857">
    <property type="term" value="F:transmembrane transporter activity"/>
    <property type="evidence" value="ECO:0007669"/>
    <property type="project" value="InterPro"/>
</dbReference>
<feature type="transmembrane region" description="Helical" evidence="6">
    <location>
        <begin position="186"/>
        <end position="206"/>
    </location>
</feature>
<dbReference type="GO" id="GO:0016020">
    <property type="term" value="C:membrane"/>
    <property type="evidence" value="ECO:0007669"/>
    <property type="project" value="UniProtKB-SubCell"/>
</dbReference>
<evidence type="ECO:0000256" key="6">
    <source>
        <dbReference type="RuleBase" id="RU363077"/>
    </source>
</evidence>
<feature type="domain" description="EamA" evidence="7">
    <location>
        <begin position="188"/>
        <end position="325"/>
    </location>
</feature>
<evidence type="ECO:0000256" key="1">
    <source>
        <dbReference type="ARBA" id="ARBA00004141"/>
    </source>
</evidence>
<dbReference type="Pfam" id="PF00892">
    <property type="entry name" value="EamA"/>
    <property type="match status" value="2"/>
</dbReference>
<dbReference type="InterPro" id="IPR000620">
    <property type="entry name" value="EamA_dom"/>
</dbReference>
<sequence length="365" mass="40929">MPQYPMSNTTAYFLVVLIRFLYAIAQIVSKAAFNQGVSIPVFVFYRHLIGSIFLSPFAFVLGRKRSPQLSYKIAFKLFVHALYGLSASINIFSLGLSYISAASSSAICNMLPVMAFILAVIFRMESLKMKRLHGVLKASGIMLCISGVIILAFYKGTVLDSINHHHLLHNKKTITTHAANSSKMRWILGIFLTTLSIFLCALWTVLMGPMMEEYPSKILTITFQCIFTMIQSFFIALALERDFSRWKLDFDIGLLAVVYSGIVLSGITYYLLAWVIQKKGPVFLAMSMPLTLIFTIMLSSIILGEAITLGSVIGGILMIGGLYNVLWGKRIEETVEKDTIKEENLDKEANLEEKDKKLQTENNHM</sequence>
<evidence type="ECO:0000256" key="3">
    <source>
        <dbReference type="ARBA" id="ARBA00022692"/>
    </source>
</evidence>
<feature type="transmembrane region" description="Helical" evidence="6">
    <location>
        <begin position="12"/>
        <end position="33"/>
    </location>
</feature>
<feature type="transmembrane region" description="Helical" evidence="6">
    <location>
        <begin position="218"/>
        <end position="240"/>
    </location>
</feature>
<evidence type="ECO:0000313" key="8">
    <source>
        <dbReference type="EMBL" id="KAF3326249.1"/>
    </source>
</evidence>
<protein>
    <recommendedName>
        <fullName evidence="6">WAT1-related protein</fullName>
    </recommendedName>
</protein>
<evidence type="ECO:0000256" key="4">
    <source>
        <dbReference type="ARBA" id="ARBA00022989"/>
    </source>
</evidence>
<dbReference type="EMBL" id="SWLB01000018">
    <property type="protein sequence ID" value="KAF3326249.1"/>
    <property type="molecule type" value="Genomic_DNA"/>
</dbReference>
<dbReference type="SUPFAM" id="SSF103481">
    <property type="entry name" value="Multidrug resistance efflux transporter EmrE"/>
    <property type="match status" value="2"/>
</dbReference>
<feature type="transmembrane region" description="Helical" evidence="6">
    <location>
        <begin position="309"/>
        <end position="327"/>
    </location>
</feature>
<evidence type="ECO:0000256" key="5">
    <source>
        <dbReference type="ARBA" id="ARBA00023136"/>
    </source>
</evidence>
<evidence type="ECO:0000313" key="9">
    <source>
        <dbReference type="Proteomes" id="UP000623129"/>
    </source>
</evidence>
<feature type="transmembrane region" description="Helical" evidence="6">
    <location>
        <begin position="98"/>
        <end position="122"/>
    </location>
</feature>
<organism evidence="8 9">
    <name type="scientific">Carex littledalei</name>
    <dbReference type="NCBI Taxonomy" id="544730"/>
    <lineage>
        <taxon>Eukaryota</taxon>
        <taxon>Viridiplantae</taxon>
        <taxon>Streptophyta</taxon>
        <taxon>Embryophyta</taxon>
        <taxon>Tracheophyta</taxon>
        <taxon>Spermatophyta</taxon>
        <taxon>Magnoliopsida</taxon>
        <taxon>Liliopsida</taxon>
        <taxon>Poales</taxon>
        <taxon>Cyperaceae</taxon>
        <taxon>Cyperoideae</taxon>
        <taxon>Cariceae</taxon>
        <taxon>Carex</taxon>
        <taxon>Carex subgen. Euthyceras</taxon>
    </lineage>
</organism>
<accession>A0A833VJS9</accession>
<feature type="transmembrane region" description="Helical" evidence="6">
    <location>
        <begin position="282"/>
        <end position="303"/>
    </location>
</feature>
<comment type="similarity">
    <text evidence="2 6">Belongs to the drug/metabolite transporter (DMT) superfamily. Plant drug/metabolite exporter (P-DME) (TC 2.A.7.4) family.</text>
</comment>
<keyword evidence="5 6" id="KW-0472">Membrane</keyword>
<feature type="domain" description="EamA" evidence="7">
    <location>
        <begin position="10"/>
        <end position="150"/>
    </location>
</feature>
<dbReference type="AlphaFoldDB" id="A0A833VJS9"/>
<dbReference type="InterPro" id="IPR030184">
    <property type="entry name" value="WAT1-related"/>
</dbReference>
<feature type="transmembrane region" description="Helical" evidence="6">
    <location>
        <begin position="73"/>
        <end position="92"/>
    </location>
</feature>
<keyword evidence="4 6" id="KW-1133">Transmembrane helix</keyword>
<evidence type="ECO:0000259" key="7">
    <source>
        <dbReference type="Pfam" id="PF00892"/>
    </source>
</evidence>
<dbReference type="Proteomes" id="UP000623129">
    <property type="component" value="Unassembled WGS sequence"/>
</dbReference>
<proteinExistence type="inferred from homology"/>
<name>A0A833VJS9_9POAL</name>
<gene>
    <name evidence="8" type="ORF">FCM35_KLT07879</name>
</gene>
<reference evidence="8" key="1">
    <citation type="submission" date="2020-01" db="EMBL/GenBank/DDBJ databases">
        <title>Genome sequence of Kobresia littledalei, the first chromosome-level genome in the family Cyperaceae.</title>
        <authorList>
            <person name="Qu G."/>
        </authorList>
    </citation>
    <scope>NUCLEOTIDE SEQUENCE</scope>
    <source>
        <strain evidence="8">C.B.Clarke</strain>
        <tissue evidence="8">Leaf</tissue>
    </source>
</reference>
<dbReference type="OrthoDB" id="1718296at2759"/>
<dbReference type="PANTHER" id="PTHR31218">
    <property type="entry name" value="WAT1-RELATED PROTEIN"/>
    <property type="match status" value="1"/>
</dbReference>
<feature type="transmembrane region" description="Helical" evidence="6">
    <location>
        <begin position="134"/>
        <end position="154"/>
    </location>
</feature>
<evidence type="ECO:0000256" key="2">
    <source>
        <dbReference type="ARBA" id="ARBA00007635"/>
    </source>
</evidence>